<dbReference type="Pfam" id="PF00171">
    <property type="entry name" value="Aldedh"/>
    <property type="match status" value="1"/>
</dbReference>
<dbReference type="InterPro" id="IPR029510">
    <property type="entry name" value="Ald_DH_CS_GLU"/>
</dbReference>
<gene>
    <name evidence="5" type="ORF">FNL38_102274</name>
</gene>
<organism evidence="5">
    <name type="scientific">Nocardia globerula</name>
    <dbReference type="NCBI Taxonomy" id="1818"/>
    <lineage>
        <taxon>Bacteria</taxon>
        <taxon>Bacillati</taxon>
        <taxon>Actinomycetota</taxon>
        <taxon>Actinomycetes</taxon>
        <taxon>Mycobacteriales</taxon>
        <taxon>Nocardiaceae</taxon>
        <taxon>Nocardia</taxon>
    </lineage>
</organism>
<dbReference type="FunFam" id="3.40.605.10:FF:000007">
    <property type="entry name" value="NAD/NADP-dependent betaine aldehyde dehydrogenase"/>
    <property type="match status" value="1"/>
</dbReference>
<evidence type="ECO:0000256" key="2">
    <source>
        <dbReference type="ARBA" id="ARBA00023002"/>
    </source>
</evidence>
<dbReference type="PANTHER" id="PTHR42804">
    <property type="entry name" value="ALDEHYDE DEHYDROGENASE"/>
    <property type="match status" value="1"/>
</dbReference>
<feature type="domain" description="Aldehyde dehydrogenase" evidence="4">
    <location>
        <begin position="13"/>
        <end position="476"/>
    </location>
</feature>
<evidence type="ECO:0000256" key="1">
    <source>
        <dbReference type="ARBA" id="ARBA00009986"/>
    </source>
</evidence>
<evidence type="ECO:0000259" key="4">
    <source>
        <dbReference type="Pfam" id="PF00171"/>
    </source>
</evidence>
<sequence length="478" mass="49254">MHAYEGTYVSGEWSPSAGERIDVTSPATGEIVGCVSAATADEVGSAIEAARVALDRGPWATSTPTDRAAAIGRLADVIEARSKEFADLISAEMGSPRKWASFGQIGTALGVLRTYEKITADYSFEEFRASIMGGTVLVRQLPVGVVGAILPWNAPLFTAMLKIAPAMAAGCTMVLKPSPDAPLALSMLTEVIEAAGIPPGVINIVSGDVATGEALVAHPGVDKVSFTGSTAAGQRIGAVCAADVRRYGLELGGKSAALVLDDIELDAKTIGGLVTGVMANNGQVCAAQTRILVPQSRYDEVVDALGSAVAELTVGNPADRTTDVGPVINRTARDRIEGYVQRAAAEGARVVVGGVRPEGLDSGWYVSPTVVADVDNQMAIARDELFGPVAVVIAYSDEDDAVAIANDSEYGLAGAVWSSNRDRAARVAARMRVGSVSINSAAPLDFGSPFGGFKKSGIGREGGPEGIASYLESQSIIG</sequence>
<dbReference type="InterPro" id="IPR016163">
    <property type="entry name" value="Ald_DH_C"/>
</dbReference>
<dbReference type="PANTHER" id="PTHR42804:SF1">
    <property type="entry name" value="ALDEHYDE DEHYDROGENASE-RELATED"/>
    <property type="match status" value="1"/>
</dbReference>
<comment type="caution">
    <text evidence="5">The sequence shown here is derived from an EMBL/GenBank/DDBJ whole genome shotgun (WGS) entry which is preliminary data.</text>
</comment>
<dbReference type="InterPro" id="IPR016161">
    <property type="entry name" value="Ald_DH/histidinol_DH"/>
</dbReference>
<dbReference type="Gene3D" id="3.40.605.10">
    <property type="entry name" value="Aldehyde Dehydrogenase, Chain A, domain 1"/>
    <property type="match status" value="1"/>
</dbReference>
<dbReference type="InterPro" id="IPR016162">
    <property type="entry name" value="Ald_DH_N"/>
</dbReference>
<protein>
    <submittedName>
        <fullName evidence="5">Betaine-aldehyde dehydrogenase</fullName>
    </submittedName>
</protein>
<reference evidence="5" key="1">
    <citation type="submission" date="2019-07" db="EMBL/GenBank/DDBJ databases">
        <title>Genomic Encyclopedia of Type Strains, Phase IV (KMG-IV): sequencing the most valuable type-strain genomes for metagenomic binning, comparative biology and taxonomic classification.</title>
        <authorList>
            <person name="Goeker M."/>
        </authorList>
    </citation>
    <scope>NUCLEOTIDE SEQUENCE</scope>
    <source>
        <strain evidence="5">DSM 44596</strain>
    </source>
</reference>
<dbReference type="Gene3D" id="3.40.309.10">
    <property type="entry name" value="Aldehyde Dehydrogenase, Chain A, domain 2"/>
    <property type="match status" value="1"/>
</dbReference>
<proteinExistence type="inferred from homology"/>
<name>A0A652YST8_NOCGL</name>
<evidence type="ECO:0000256" key="3">
    <source>
        <dbReference type="RuleBase" id="RU003345"/>
    </source>
</evidence>
<dbReference type="FunFam" id="3.40.309.10:FF:000009">
    <property type="entry name" value="Aldehyde dehydrogenase A"/>
    <property type="match status" value="1"/>
</dbReference>
<comment type="similarity">
    <text evidence="1 3">Belongs to the aldehyde dehydrogenase family.</text>
</comment>
<dbReference type="SUPFAM" id="SSF53720">
    <property type="entry name" value="ALDH-like"/>
    <property type="match status" value="1"/>
</dbReference>
<dbReference type="InterPro" id="IPR015590">
    <property type="entry name" value="Aldehyde_DH_dom"/>
</dbReference>
<dbReference type="GO" id="GO:0016620">
    <property type="term" value="F:oxidoreductase activity, acting on the aldehyde or oxo group of donors, NAD or NADP as acceptor"/>
    <property type="evidence" value="ECO:0007669"/>
    <property type="project" value="InterPro"/>
</dbReference>
<accession>A0A652YST8</accession>
<dbReference type="EMBL" id="VNIQ01000002">
    <property type="protein sequence ID" value="TYQ06142.1"/>
    <property type="molecule type" value="Genomic_DNA"/>
</dbReference>
<dbReference type="CDD" id="cd07139">
    <property type="entry name" value="ALDH_AldA-Rv0768"/>
    <property type="match status" value="1"/>
</dbReference>
<dbReference type="PROSITE" id="PS00687">
    <property type="entry name" value="ALDEHYDE_DEHYDR_GLU"/>
    <property type="match status" value="1"/>
</dbReference>
<dbReference type="AlphaFoldDB" id="A0A652YST8"/>
<evidence type="ECO:0000313" key="5">
    <source>
        <dbReference type="EMBL" id="TYQ06142.1"/>
    </source>
</evidence>
<keyword evidence="2 3" id="KW-0560">Oxidoreductase</keyword>